<organism evidence="1 2">
    <name type="scientific">Solirubrobacter ginsenosidimutans</name>
    <dbReference type="NCBI Taxonomy" id="490573"/>
    <lineage>
        <taxon>Bacteria</taxon>
        <taxon>Bacillati</taxon>
        <taxon>Actinomycetota</taxon>
        <taxon>Thermoleophilia</taxon>
        <taxon>Solirubrobacterales</taxon>
        <taxon>Solirubrobacteraceae</taxon>
        <taxon>Solirubrobacter</taxon>
    </lineage>
</organism>
<dbReference type="GO" id="GO:0008745">
    <property type="term" value="F:N-acetylmuramoyl-L-alanine amidase activity"/>
    <property type="evidence" value="ECO:0007669"/>
    <property type="project" value="UniProtKB-EC"/>
</dbReference>
<comment type="caution">
    <text evidence="1">The sequence shown here is derived from an EMBL/GenBank/DDBJ whole genome shotgun (WGS) entry which is preliminary data.</text>
</comment>
<dbReference type="SUPFAM" id="SSF55846">
    <property type="entry name" value="N-acetylmuramoyl-L-alanine amidase-like"/>
    <property type="match status" value="1"/>
</dbReference>
<evidence type="ECO:0000313" key="1">
    <source>
        <dbReference type="EMBL" id="MDA0159001.1"/>
    </source>
</evidence>
<dbReference type="RefSeq" id="WP_270037652.1">
    <property type="nucleotide sequence ID" value="NZ_JAPDOD010000001.1"/>
</dbReference>
<dbReference type="GO" id="GO:0009253">
    <property type="term" value="P:peptidoglycan catabolic process"/>
    <property type="evidence" value="ECO:0007669"/>
    <property type="project" value="InterPro"/>
</dbReference>
<dbReference type="Proteomes" id="UP001149140">
    <property type="component" value="Unassembled WGS sequence"/>
</dbReference>
<dbReference type="EC" id="3.5.1.28" evidence="1"/>
<dbReference type="Gene3D" id="3.40.80.10">
    <property type="entry name" value="Peptidoglycan recognition protein-like"/>
    <property type="match status" value="1"/>
</dbReference>
<name>A0A9X3S094_9ACTN</name>
<dbReference type="AlphaFoldDB" id="A0A9X3S094"/>
<accession>A0A9X3S094</accession>
<dbReference type="EMBL" id="JAPDOD010000001">
    <property type="protein sequence ID" value="MDA0159001.1"/>
    <property type="molecule type" value="Genomic_DNA"/>
</dbReference>
<sequence length="284" mass="30601">MELDVLHVGGKSDQCRALAAATNRRLRSRGLGDHAVVVSDGPMALSHEVLDAVVTAAWALGAMPGTLSKMERAKEVPVGVARMIRNPGLRTDEQKQRGRKRIARMKADGTTRGGGTKPAFITAAQLGLSFQNVFGAKGVVFRGAGHYTAGRRVPNATELAKEMRTDHAFHKGKGWGGLSYEAMIADDGTIGFGNPVSRKSAAVMATNTGLVNICCPGTTGDRMTAAQKASVRWLMDNWHTAAVPSVHRLPKPARELGWNGHRFYPGQSTDCPGVMIEDYREIWK</sequence>
<reference evidence="1" key="1">
    <citation type="submission" date="2022-10" db="EMBL/GenBank/DDBJ databases">
        <title>The WGS of Solirubrobacter ginsenosidimutans DSM 21036.</title>
        <authorList>
            <person name="Jiang Z."/>
        </authorList>
    </citation>
    <scope>NUCLEOTIDE SEQUENCE</scope>
    <source>
        <strain evidence="1">DSM 21036</strain>
    </source>
</reference>
<dbReference type="InterPro" id="IPR036505">
    <property type="entry name" value="Amidase/PGRP_sf"/>
</dbReference>
<evidence type="ECO:0000313" key="2">
    <source>
        <dbReference type="Proteomes" id="UP001149140"/>
    </source>
</evidence>
<proteinExistence type="predicted"/>
<keyword evidence="1" id="KW-0378">Hydrolase</keyword>
<keyword evidence="2" id="KW-1185">Reference proteome</keyword>
<gene>
    <name evidence="1" type="ORF">OM076_01890</name>
</gene>
<protein>
    <submittedName>
        <fullName evidence="1">N-acetylmuramoyl-L-alanine amidase</fullName>
        <ecNumber evidence="1">3.5.1.28</ecNumber>
    </submittedName>
</protein>